<proteinExistence type="predicted"/>
<dbReference type="EMBL" id="CCBN010000006">
    <property type="protein sequence ID" value="CDO53905.1"/>
    <property type="molecule type" value="Genomic_DNA"/>
</dbReference>
<reference evidence="1" key="1">
    <citation type="submission" date="2014-03" db="EMBL/GenBank/DDBJ databases">
        <authorList>
            <person name="Casaregola S."/>
        </authorList>
    </citation>
    <scope>NUCLEOTIDE SEQUENCE [LARGE SCALE GENOMIC DNA]</scope>
    <source>
        <strain evidence="1">CLIB 918</strain>
    </source>
</reference>
<sequence length="261" mass="29620">MLNLVFLPETASRFPHTVEDVLAHLDQAGHGVTACVCSKDDNQRLQTVDIGDQPVASIDARLDKFATVVKVDVNTSIDAILSQAIAELHQKYAYPINPDTDLPDHIHTSYIPRPTNSPPFHHRYHESFAAYRQSSAWYMGLTDAHASPPVFSLYTLRPPALVDAERRSCFHYRPYSRHSSSILHIAPTAHRVDQVYALISKIPLGLSLALFIYNNRDFFVPNLRLLLDLDLTDLIKSVDLMWTSFALEVQNYLFEMYLQTL</sequence>
<name>A0A0J9X9H6_GEOCN</name>
<gene>
    <name evidence="1" type="ORF">BN980_GECA06s01572g</name>
</gene>
<dbReference type="Proteomes" id="UP000242525">
    <property type="component" value="Unassembled WGS sequence"/>
</dbReference>
<dbReference type="AlphaFoldDB" id="A0A0J9X9H6"/>
<evidence type="ECO:0000313" key="2">
    <source>
        <dbReference type="Proteomes" id="UP000242525"/>
    </source>
</evidence>
<organism evidence="1 2">
    <name type="scientific">Geotrichum candidum</name>
    <name type="common">Oospora lactis</name>
    <name type="synonym">Dipodascus geotrichum</name>
    <dbReference type="NCBI Taxonomy" id="1173061"/>
    <lineage>
        <taxon>Eukaryota</taxon>
        <taxon>Fungi</taxon>
        <taxon>Dikarya</taxon>
        <taxon>Ascomycota</taxon>
        <taxon>Saccharomycotina</taxon>
        <taxon>Dipodascomycetes</taxon>
        <taxon>Dipodascales</taxon>
        <taxon>Dipodascaceae</taxon>
        <taxon>Geotrichum</taxon>
    </lineage>
</organism>
<accession>A0A0J9X9H6</accession>
<evidence type="ECO:0000313" key="1">
    <source>
        <dbReference type="EMBL" id="CDO53905.1"/>
    </source>
</evidence>
<protein>
    <submittedName>
        <fullName evidence="1">Uncharacterized protein</fullName>
    </submittedName>
</protein>
<comment type="caution">
    <text evidence="1">The sequence shown here is derived from an EMBL/GenBank/DDBJ whole genome shotgun (WGS) entry which is preliminary data.</text>
</comment>
<keyword evidence="2" id="KW-1185">Reference proteome</keyword>